<dbReference type="Gene3D" id="1.10.10.1100">
    <property type="entry name" value="BFD-like [2Fe-2S]-binding domain"/>
    <property type="match status" value="1"/>
</dbReference>
<organism evidence="3 4">
    <name type="scientific">Tissierella pigra</name>
    <dbReference type="NCBI Taxonomy" id="2607614"/>
    <lineage>
        <taxon>Bacteria</taxon>
        <taxon>Bacillati</taxon>
        <taxon>Bacillota</taxon>
        <taxon>Tissierellia</taxon>
        <taxon>Tissierellales</taxon>
        <taxon>Tissierellaceae</taxon>
        <taxon>Tissierella</taxon>
    </lineage>
</organism>
<protein>
    <submittedName>
        <fullName evidence="3">(2Fe-2S)-binding protein</fullName>
    </submittedName>
</protein>
<evidence type="ECO:0000313" key="4">
    <source>
        <dbReference type="Proteomes" id="UP000469523"/>
    </source>
</evidence>
<dbReference type="InterPro" id="IPR007419">
    <property type="entry name" value="BFD-like_2Fe2S-bd_dom"/>
</dbReference>
<accession>A0A6N7Y0R3</accession>
<gene>
    <name evidence="3" type="ORF">FYJ83_17895</name>
</gene>
<comment type="caution">
    <text evidence="3">The sequence shown here is derived from an EMBL/GenBank/DDBJ whole genome shotgun (WGS) entry which is preliminary data.</text>
</comment>
<dbReference type="InterPro" id="IPR040890">
    <property type="entry name" value="Znf_CopZ"/>
</dbReference>
<dbReference type="Pfam" id="PF04324">
    <property type="entry name" value="Fer2_BFD"/>
    <property type="match status" value="1"/>
</dbReference>
<proteinExistence type="predicted"/>
<dbReference type="Gene3D" id="2.20.25.270">
    <property type="match status" value="1"/>
</dbReference>
<dbReference type="NCBIfam" id="NF045877">
    <property type="entry name" value="CopZ_Nterm_CU"/>
    <property type="match status" value="1"/>
</dbReference>
<name>A0A6N7Y0R3_9FIRM</name>
<dbReference type="Pfam" id="PF18423">
    <property type="entry name" value="zf_CopZ"/>
    <property type="match status" value="1"/>
</dbReference>
<sequence>MDVKCPICNELGEKVKGITVKHLVIENFVEKIDHKEIYYLCMNEHCDVVYYNLDIESTFDKTKVKVPIWFKSDANPKYICYCSKVTEEEIIDAVTNKDAKNMKDIIKFTGAMKDGNCILNNPLGKCCGSVILEAMNKAIEAKDKNTKS</sequence>
<evidence type="ECO:0000313" key="3">
    <source>
        <dbReference type="EMBL" id="MSU03333.1"/>
    </source>
</evidence>
<dbReference type="EMBL" id="VUNQ01000066">
    <property type="protein sequence ID" value="MSU03333.1"/>
    <property type="molecule type" value="Genomic_DNA"/>
</dbReference>
<evidence type="ECO:0000259" key="2">
    <source>
        <dbReference type="Pfam" id="PF18423"/>
    </source>
</evidence>
<keyword evidence="4" id="KW-1185">Reference proteome</keyword>
<evidence type="ECO:0000259" key="1">
    <source>
        <dbReference type="Pfam" id="PF04324"/>
    </source>
</evidence>
<feature type="domain" description="BFD-like [2Fe-2S]-binding" evidence="1">
    <location>
        <begin position="78"/>
        <end position="113"/>
    </location>
</feature>
<dbReference type="Proteomes" id="UP000469523">
    <property type="component" value="Unassembled WGS sequence"/>
</dbReference>
<dbReference type="RefSeq" id="WP_154442894.1">
    <property type="nucleotide sequence ID" value="NZ_JAHLPJ010000001.1"/>
</dbReference>
<dbReference type="AlphaFoldDB" id="A0A6N7Y0R3"/>
<dbReference type="InterPro" id="IPR041854">
    <property type="entry name" value="BFD-like_2Fe2S-bd_dom_sf"/>
</dbReference>
<dbReference type="CDD" id="cd10141">
    <property type="entry name" value="CopZ-like_Fer2_BFD-like"/>
    <property type="match status" value="1"/>
</dbReference>
<reference evidence="3 4" key="1">
    <citation type="submission" date="2019-09" db="EMBL/GenBank/DDBJ databases">
        <title>In-depth cultivation of the pig gut microbiome towards novel bacterial diversity and tailored functional studies.</title>
        <authorList>
            <person name="Wylensek D."/>
            <person name="Hitch T.C.A."/>
            <person name="Clavel T."/>
        </authorList>
    </citation>
    <scope>NUCLEOTIDE SEQUENCE [LARGE SCALE GENOMIC DNA]</scope>
    <source>
        <strain evidence="3 4">WCA3-693-APC-4?</strain>
    </source>
</reference>
<feature type="domain" description="CopZ zinc binding" evidence="2">
    <location>
        <begin position="4"/>
        <end position="65"/>
    </location>
</feature>